<evidence type="ECO:0000256" key="8">
    <source>
        <dbReference type="ARBA" id="ARBA00023012"/>
    </source>
</evidence>
<name>A0A2W2E4B1_9ACTN</name>
<gene>
    <name evidence="12" type="ORF">C1I95_12235</name>
</gene>
<evidence type="ECO:0000256" key="7">
    <source>
        <dbReference type="ARBA" id="ARBA00022840"/>
    </source>
</evidence>
<dbReference type="InterPro" id="IPR011712">
    <property type="entry name" value="Sig_transdc_His_kin_sub3_dim/P"/>
</dbReference>
<keyword evidence="10" id="KW-1133">Transmembrane helix</keyword>
<evidence type="ECO:0000313" key="13">
    <source>
        <dbReference type="Proteomes" id="UP000248924"/>
    </source>
</evidence>
<comment type="catalytic activity">
    <reaction evidence="1">
        <text>ATP + protein L-histidine = ADP + protein N-phospho-L-histidine.</text>
        <dbReference type="EC" id="2.7.13.3"/>
    </reaction>
</comment>
<keyword evidence="10" id="KW-0812">Transmembrane</keyword>
<keyword evidence="7" id="KW-0067">ATP-binding</keyword>
<organism evidence="12 13">
    <name type="scientific">Micromonospora craterilacus</name>
    <dbReference type="NCBI Taxonomy" id="1655439"/>
    <lineage>
        <taxon>Bacteria</taxon>
        <taxon>Bacillati</taxon>
        <taxon>Actinomycetota</taxon>
        <taxon>Actinomycetes</taxon>
        <taxon>Micromonosporales</taxon>
        <taxon>Micromonosporaceae</taxon>
        <taxon>Micromonospora</taxon>
    </lineage>
</organism>
<feature type="transmembrane region" description="Helical" evidence="10">
    <location>
        <begin position="70"/>
        <end position="90"/>
    </location>
</feature>
<keyword evidence="3" id="KW-0597">Phosphoprotein</keyword>
<dbReference type="EMBL" id="POTY01000061">
    <property type="protein sequence ID" value="PZG19126.1"/>
    <property type="molecule type" value="Genomic_DNA"/>
</dbReference>
<evidence type="ECO:0000256" key="3">
    <source>
        <dbReference type="ARBA" id="ARBA00022553"/>
    </source>
</evidence>
<evidence type="ECO:0000256" key="4">
    <source>
        <dbReference type="ARBA" id="ARBA00022679"/>
    </source>
</evidence>
<feature type="domain" description="Signal transduction histidine kinase subgroup 3 dimerisation and phosphoacceptor" evidence="11">
    <location>
        <begin position="208"/>
        <end position="274"/>
    </location>
</feature>
<dbReference type="EC" id="2.7.13.3" evidence="2"/>
<evidence type="ECO:0000256" key="5">
    <source>
        <dbReference type="ARBA" id="ARBA00022741"/>
    </source>
</evidence>
<proteinExistence type="predicted"/>
<keyword evidence="10" id="KW-0472">Membrane</keyword>
<protein>
    <recommendedName>
        <fullName evidence="2">histidine kinase</fullName>
        <ecNumber evidence="2">2.7.13.3</ecNumber>
    </recommendedName>
</protein>
<evidence type="ECO:0000259" key="11">
    <source>
        <dbReference type="Pfam" id="PF07730"/>
    </source>
</evidence>
<dbReference type="Proteomes" id="UP000248924">
    <property type="component" value="Unassembled WGS sequence"/>
</dbReference>
<dbReference type="PANTHER" id="PTHR24421">
    <property type="entry name" value="NITRATE/NITRITE SENSOR PROTEIN NARX-RELATED"/>
    <property type="match status" value="1"/>
</dbReference>
<sequence>MRRHPLPGAPGAPSLVGGDAARRLGSLLNVSSVTWVNFRSRAAATAISVAAIGVLVGLTVWTTTRAESPALVRLDLLTAALSVGATAWIVRRPVTGGVLAGLLAAVSPAATPVASFAALHAARTRPFRRAVVVAATGAAGQAVQGLWRPAPGLSYGWWLLLMTAAYAALLGWGNWLQARRNLLAALRDRARRAEQEQQRRVAEARQAERTRIAREMHDVLAHRLSLLAAYAGAIEYRPDSTPQRLTAAAAVVRDSAHQALEELREVITLLRRDDDDDADGDAPPTRSLADVAQLVEEARAAGQPVRVDGDFPTTDPPPQLGGTAYRIVREALTNARKHAPGQAVDLTLAGAPGSRLTIVVRNQTVAAGPAAPGAGTGLIGLAERVAIAGGGLTHGTDAAGQFRLSAWLPWPA</sequence>
<accession>A0A2W2E4B1</accession>
<dbReference type="SUPFAM" id="SSF55874">
    <property type="entry name" value="ATPase domain of HSP90 chaperone/DNA topoisomerase II/histidine kinase"/>
    <property type="match status" value="1"/>
</dbReference>
<keyword evidence="9" id="KW-0175">Coiled coil</keyword>
<dbReference type="Pfam" id="PF07730">
    <property type="entry name" value="HisKA_3"/>
    <property type="match status" value="1"/>
</dbReference>
<dbReference type="OrthoDB" id="227596at2"/>
<evidence type="ECO:0000256" key="1">
    <source>
        <dbReference type="ARBA" id="ARBA00000085"/>
    </source>
</evidence>
<dbReference type="InterPro" id="IPR036890">
    <property type="entry name" value="HATPase_C_sf"/>
</dbReference>
<dbReference type="PANTHER" id="PTHR24421:SF10">
    <property type="entry name" value="NITRATE_NITRITE SENSOR PROTEIN NARQ"/>
    <property type="match status" value="1"/>
</dbReference>
<dbReference type="InterPro" id="IPR050482">
    <property type="entry name" value="Sensor_HK_TwoCompSys"/>
</dbReference>
<feature type="transmembrane region" description="Helical" evidence="10">
    <location>
        <begin position="42"/>
        <end position="63"/>
    </location>
</feature>
<reference evidence="12 13" key="1">
    <citation type="submission" date="2018-01" db="EMBL/GenBank/DDBJ databases">
        <title>Draft genome sequence of Jishengella sp. NA12.</title>
        <authorList>
            <person name="Sahin N."/>
            <person name="Ay H."/>
            <person name="Saygin H."/>
        </authorList>
    </citation>
    <scope>NUCLEOTIDE SEQUENCE [LARGE SCALE GENOMIC DNA]</scope>
    <source>
        <strain evidence="12 13">NA12</strain>
    </source>
</reference>
<dbReference type="Gene3D" id="3.30.565.10">
    <property type="entry name" value="Histidine kinase-like ATPase, C-terminal domain"/>
    <property type="match status" value="1"/>
</dbReference>
<dbReference type="CDD" id="cd16917">
    <property type="entry name" value="HATPase_UhpB-NarQ-NarX-like"/>
    <property type="match status" value="1"/>
</dbReference>
<evidence type="ECO:0000256" key="10">
    <source>
        <dbReference type="SAM" id="Phobius"/>
    </source>
</evidence>
<dbReference type="GO" id="GO:0016020">
    <property type="term" value="C:membrane"/>
    <property type="evidence" value="ECO:0007669"/>
    <property type="project" value="InterPro"/>
</dbReference>
<dbReference type="GO" id="GO:0046983">
    <property type="term" value="F:protein dimerization activity"/>
    <property type="evidence" value="ECO:0007669"/>
    <property type="project" value="InterPro"/>
</dbReference>
<evidence type="ECO:0000313" key="12">
    <source>
        <dbReference type="EMBL" id="PZG19126.1"/>
    </source>
</evidence>
<keyword evidence="13" id="KW-1185">Reference proteome</keyword>
<evidence type="ECO:0000256" key="6">
    <source>
        <dbReference type="ARBA" id="ARBA00022777"/>
    </source>
</evidence>
<dbReference type="GO" id="GO:0005524">
    <property type="term" value="F:ATP binding"/>
    <property type="evidence" value="ECO:0007669"/>
    <property type="project" value="UniProtKB-KW"/>
</dbReference>
<comment type="caution">
    <text evidence="12">The sequence shown here is derived from an EMBL/GenBank/DDBJ whole genome shotgun (WGS) entry which is preliminary data.</text>
</comment>
<keyword evidence="5" id="KW-0547">Nucleotide-binding</keyword>
<feature type="coiled-coil region" evidence="9">
    <location>
        <begin position="176"/>
        <end position="210"/>
    </location>
</feature>
<evidence type="ECO:0000256" key="2">
    <source>
        <dbReference type="ARBA" id="ARBA00012438"/>
    </source>
</evidence>
<dbReference type="GO" id="GO:0000155">
    <property type="term" value="F:phosphorelay sensor kinase activity"/>
    <property type="evidence" value="ECO:0007669"/>
    <property type="project" value="InterPro"/>
</dbReference>
<feature type="transmembrane region" description="Helical" evidence="10">
    <location>
        <begin position="96"/>
        <end position="118"/>
    </location>
</feature>
<evidence type="ECO:0000256" key="9">
    <source>
        <dbReference type="SAM" id="Coils"/>
    </source>
</evidence>
<dbReference type="Gene3D" id="1.20.5.1930">
    <property type="match status" value="1"/>
</dbReference>
<keyword evidence="8" id="KW-0902">Two-component regulatory system</keyword>
<keyword evidence="4" id="KW-0808">Transferase</keyword>
<feature type="transmembrane region" description="Helical" evidence="10">
    <location>
        <begin position="153"/>
        <end position="172"/>
    </location>
</feature>
<keyword evidence="6 12" id="KW-0418">Kinase</keyword>
<dbReference type="AlphaFoldDB" id="A0A2W2E4B1"/>